<reference evidence="2 3" key="1">
    <citation type="submission" date="2018-06" db="EMBL/GenBank/DDBJ databases">
        <title>Comparative genomics reveals the genomic features of Rhizophagus irregularis, R. cerebriforme, R. diaphanum and Gigaspora rosea, and their symbiotic lifestyle signature.</title>
        <authorList>
            <person name="Morin E."/>
            <person name="San Clemente H."/>
            <person name="Chen E.C.H."/>
            <person name="De La Providencia I."/>
            <person name="Hainaut M."/>
            <person name="Kuo A."/>
            <person name="Kohler A."/>
            <person name="Murat C."/>
            <person name="Tang N."/>
            <person name="Roy S."/>
            <person name="Loubradou J."/>
            <person name="Henrissat B."/>
            <person name="Grigoriev I.V."/>
            <person name="Corradi N."/>
            <person name="Roux C."/>
            <person name="Martin F.M."/>
        </authorList>
    </citation>
    <scope>NUCLEOTIDE SEQUENCE [LARGE SCALE GENOMIC DNA]</scope>
    <source>
        <strain evidence="2 3">DAOM 227022</strain>
    </source>
</reference>
<feature type="transmembrane region" description="Helical" evidence="1">
    <location>
        <begin position="61"/>
        <end position="80"/>
    </location>
</feature>
<keyword evidence="1" id="KW-0812">Transmembrane</keyword>
<evidence type="ECO:0000256" key="1">
    <source>
        <dbReference type="SAM" id="Phobius"/>
    </source>
</evidence>
<protein>
    <submittedName>
        <fullName evidence="2">Uncharacterized protein</fullName>
    </submittedName>
</protein>
<feature type="transmembrane region" description="Helical" evidence="1">
    <location>
        <begin position="20"/>
        <end position="41"/>
    </location>
</feature>
<evidence type="ECO:0000313" key="3">
    <source>
        <dbReference type="Proteomes" id="UP000265703"/>
    </source>
</evidence>
<name>A0A397SPK2_9GLOM</name>
<comment type="caution">
    <text evidence="2">The sequence shown here is derived from an EMBL/GenBank/DDBJ whole genome shotgun (WGS) entry which is preliminary data.</text>
</comment>
<dbReference type="Proteomes" id="UP000265703">
    <property type="component" value="Unassembled WGS sequence"/>
</dbReference>
<evidence type="ECO:0000313" key="2">
    <source>
        <dbReference type="EMBL" id="RIA87622.1"/>
    </source>
</evidence>
<proteinExistence type="predicted"/>
<gene>
    <name evidence="2" type="ORF">C1645_776850</name>
</gene>
<keyword evidence="1" id="KW-1133">Transmembrane helix</keyword>
<organism evidence="2 3">
    <name type="scientific">Glomus cerebriforme</name>
    <dbReference type="NCBI Taxonomy" id="658196"/>
    <lineage>
        <taxon>Eukaryota</taxon>
        <taxon>Fungi</taxon>
        <taxon>Fungi incertae sedis</taxon>
        <taxon>Mucoromycota</taxon>
        <taxon>Glomeromycotina</taxon>
        <taxon>Glomeromycetes</taxon>
        <taxon>Glomerales</taxon>
        <taxon>Glomeraceae</taxon>
        <taxon>Glomus</taxon>
    </lineage>
</organism>
<keyword evidence="3" id="KW-1185">Reference proteome</keyword>
<dbReference type="EMBL" id="QKYT01000300">
    <property type="protein sequence ID" value="RIA87622.1"/>
    <property type="molecule type" value="Genomic_DNA"/>
</dbReference>
<dbReference type="AlphaFoldDB" id="A0A397SPK2"/>
<sequence length="95" mass="11217">MILFYIFEWENMKVCSCMSFHVQVIMFIIIVIRSVFSDLPFNCNFHNEQPNNVNVACKVRFALGLLSFTIPLLPFLRFISFSKPRNIIQRDLLIL</sequence>
<keyword evidence="1" id="KW-0472">Membrane</keyword>
<accession>A0A397SPK2</accession>